<protein>
    <submittedName>
        <fullName evidence="1">Uncharacterized protein</fullName>
    </submittedName>
</protein>
<sequence length="182" mass="21264">MNISTFIEEAYKTVIEEYRKTFKHRASCTDERTWIMAEYPHLVRDSNINPILYDMNVNSYESPLATGICMPVALFVKSYMKDVHDVDVEMVGLWEGHTFCHCIIKYKDKYHDAFWPEGTNDASKILFADECVHGDVERIINLYRSHEGAGFLKTHLFDAVKSRLYTEHDKDQNFVQNLEQIA</sequence>
<evidence type="ECO:0000313" key="2">
    <source>
        <dbReference type="Proteomes" id="UP000223891"/>
    </source>
</evidence>
<dbReference type="Proteomes" id="UP000223891">
    <property type="component" value="Segment"/>
</dbReference>
<gene>
    <name evidence="1" type="ORF">CBB_180</name>
</gene>
<name>A0A1L2CUP9_9CAUD</name>
<reference evidence="2" key="1">
    <citation type="submission" date="2016-01" db="EMBL/GenBank/DDBJ databases">
        <title>Isolation and Characterization of Enterobacteria phage CBB.</title>
        <authorList>
            <person name="Buttimer C.T.H."/>
            <person name="Hendrix H."/>
            <person name="Alexandre H."/>
            <person name="O'Mahony J."/>
            <person name="Lavigne R."/>
            <person name="Coffey A."/>
        </authorList>
    </citation>
    <scope>NUCLEOTIDE SEQUENCE [LARGE SCALE GENOMIC DNA]</scope>
</reference>
<dbReference type="EMBL" id="KU574722">
    <property type="protein sequence ID" value="AMM43745.1"/>
    <property type="molecule type" value="Genomic_DNA"/>
</dbReference>
<keyword evidence="2" id="KW-1185">Reference proteome</keyword>
<accession>A0A1L2CUP9</accession>
<proteinExistence type="predicted"/>
<organism evidence="1 2">
    <name type="scientific">Pectobacterium phage vB_PcaM_CBB</name>
    <dbReference type="NCBI Taxonomy" id="2772511"/>
    <lineage>
        <taxon>Viruses</taxon>
        <taxon>Duplodnaviria</taxon>
        <taxon>Heunggongvirae</taxon>
        <taxon>Uroviricota</taxon>
        <taxon>Caudoviricetes</taxon>
        <taxon>Mimasvirus</taxon>
        <taxon>Mimasvirus CBB</taxon>
    </lineage>
</organism>
<evidence type="ECO:0000313" key="1">
    <source>
        <dbReference type="EMBL" id="AMM43745.1"/>
    </source>
</evidence>